<evidence type="ECO:0000313" key="2">
    <source>
        <dbReference type="Proteomes" id="UP000260812"/>
    </source>
</evidence>
<evidence type="ECO:0008006" key="3">
    <source>
        <dbReference type="Google" id="ProtNLM"/>
    </source>
</evidence>
<gene>
    <name evidence="1" type="ORF">DXC51_00885</name>
</gene>
<dbReference type="Proteomes" id="UP000260812">
    <property type="component" value="Unassembled WGS sequence"/>
</dbReference>
<organism evidence="1 2">
    <name type="scientific">Eisenbergiella massiliensis</name>
    <dbReference type="NCBI Taxonomy" id="1720294"/>
    <lineage>
        <taxon>Bacteria</taxon>
        <taxon>Bacillati</taxon>
        <taxon>Bacillota</taxon>
        <taxon>Clostridia</taxon>
        <taxon>Lachnospirales</taxon>
        <taxon>Lachnospiraceae</taxon>
        <taxon>Eisenbergiella</taxon>
    </lineage>
</organism>
<dbReference type="InterPro" id="IPR008979">
    <property type="entry name" value="Galactose-bd-like_sf"/>
</dbReference>
<dbReference type="PANTHER" id="PTHR36848:SF2">
    <property type="entry name" value="SECRETED PROTEIN"/>
    <property type="match status" value="1"/>
</dbReference>
<dbReference type="SUPFAM" id="SSF49785">
    <property type="entry name" value="Galactose-binding domain-like"/>
    <property type="match status" value="1"/>
</dbReference>
<dbReference type="PANTHER" id="PTHR36848">
    <property type="entry name" value="DNA-BINDING PROTEIN (PUTATIVE SECRETED PROTEIN)-RELATED"/>
    <property type="match status" value="1"/>
</dbReference>
<name>A0A3E3ID64_9FIRM</name>
<dbReference type="InterPro" id="IPR053161">
    <property type="entry name" value="Ulvan_degrading_GH"/>
</dbReference>
<dbReference type="EMBL" id="QVLV01000001">
    <property type="protein sequence ID" value="RGE64921.1"/>
    <property type="molecule type" value="Genomic_DNA"/>
</dbReference>
<dbReference type="Gene3D" id="2.60.120.260">
    <property type="entry name" value="Galactose-binding domain-like"/>
    <property type="match status" value="1"/>
</dbReference>
<dbReference type="GeneID" id="97985474"/>
<dbReference type="AlphaFoldDB" id="A0A3E3ID64"/>
<evidence type="ECO:0000313" key="1">
    <source>
        <dbReference type="EMBL" id="RGE64921.1"/>
    </source>
</evidence>
<sequence length="927" mass="104625">MEKRLQEVLRGEEGNYILPFFWQHGESEEKLREMMGAVQDSGIGAVCVESRPHPDFVGPGWWRDMDVIMDEARKRGMRVWVLDDAHFPSGYCNGRVEDKSIYSKRYLDHYTVDAVGPQAGTSFLISLEEGEELIGVVAAKRTGPEAGTLETPVDITEYVRGNAVYWDVPEGYWNVIVVKTTFSGTGRKKYINTVDAAAVRFFLDTVYEPHWNHYKEDFGSTFAGFFSDEPELGNCSGEYGHNAVIGQPDMRLPWGEELDGMVKELWGTDSVIRLAALWSRFGDMTRQARYEYMNMVTDLYGKNFCGQVGEWCDAHNVEYIGHVIEDCGTHARLGLGTGHFFKALWGQHMSGIDVVLQQIRPGYDRNEFYNIGGKGTYNGTFFHYGLAKMGASLGHLDPKKKGRTMCEVYGAYGWSEGLKLMKWLTDHMLVRGINWFVPHAFTGGDFPDPDCPPHFYAWGNNPQYPWFSCLCRYMNRMSHLLNGGRHSAGIALLYTAEMEWLGAYQPFEETGRLLAENQLDYEVIPLGLLETSRISSGKMLVGKEEFETLVIPECAYIPEELAEWLLDAASEGFPVIFAGSLPTAVESGWREAERFYGWKNEGARTDKQDKMAGECLKKGSAAEWNHLVKVEEAHMSDDSGSFYSCACGEESRLLAYLDAVMERDIFCENTSPYLRYYHYKHQNGDFIFFFNEAPFLSVESVITLKGYAPGTENACWYDAFENRLGPVQRDNDGKIMLRLAPGEASVLYLGEPQEQLPRCKEVRRGRVMELDDGWRLAFRSFKEKAFAGNRGLAEAYDEKSGKAGASAGAASGRLYNITAAEGMEEFAGTIRYEADFMWDPDRDGEMLSIDFGVVYETLEVWLNGEKKAVRIAPPYSCSITGVVKGKNRLTVYVTNTLVHKYRDFFSVTMPVEGSGLLGPVRAKGYWE</sequence>
<reference evidence="1" key="1">
    <citation type="submission" date="2018-08" db="EMBL/GenBank/DDBJ databases">
        <title>A genome reference for cultivated species of the human gut microbiota.</title>
        <authorList>
            <person name="Zou Y."/>
            <person name="Xue W."/>
            <person name="Luo G."/>
        </authorList>
    </citation>
    <scope>NUCLEOTIDE SEQUENCE [LARGE SCALE GENOMIC DNA]</scope>
    <source>
        <strain evidence="1">TF05-5AC</strain>
    </source>
</reference>
<dbReference type="RefSeq" id="WP_117543355.1">
    <property type="nucleotide sequence ID" value="NZ_QVLV01000001.1"/>
</dbReference>
<keyword evidence="2" id="KW-1185">Reference proteome</keyword>
<protein>
    <recommendedName>
        <fullName evidence="3">Glycosyl transferase family 2</fullName>
    </recommendedName>
</protein>
<accession>A0A3E3ID64</accession>
<comment type="caution">
    <text evidence="1">The sequence shown here is derived from an EMBL/GenBank/DDBJ whole genome shotgun (WGS) entry which is preliminary data.</text>
</comment>
<proteinExistence type="predicted"/>